<keyword evidence="2" id="KW-1133">Transmembrane helix</keyword>
<evidence type="ECO:0000313" key="3">
    <source>
        <dbReference type="EMBL" id="KAK9093477.1"/>
    </source>
</evidence>
<sequence>MRRRSPFSQRGSCRLRRRSGARRPGRGAGWPRSGRKPPECNPGLIRSPGGFAGVAVPAPERSCRLFGLPGPPSSVAGAAVRFSLRLPRRRREQRQLLFAQNSNSLILVVAWFFDYFVAAAAAASS</sequence>
<dbReference type="EMBL" id="JBBNAF010000012">
    <property type="protein sequence ID" value="KAK9093477.1"/>
    <property type="molecule type" value="Genomic_DNA"/>
</dbReference>
<comment type="caution">
    <text evidence="3">The sequence shown here is derived from an EMBL/GenBank/DDBJ whole genome shotgun (WGS) entry which is preliminary data.</text>
</comment>
<accession>A0AAP0HQT1</accession>
<feature type="region of interest" description="Disordered" evidence="1">
    <location>
        <begin position="1"/>
        <end position="45"/>
    </location>
</feature>
<gene>
    <name evidence="3" type="ORF">Syun_028388</name>
</gene>
<reference evidence="3 4" key="1">
    <citation type="submission" date="2024-01" db="EMBL/GenBank/DDBJ databases">
        <title>Genome assemblies of Stephania.</title>
        <authorList>
            <person name="Yang L."/>
        </authorList>
    </citation>
    <scope>NUCLEOTIDE SEQUENCE [LARGE SCALE GENOMIC DNA]</scope>
    <source>
        <strain evidence="3">YNDBR</strain>
        <tissue evidence="3">Leaf</tissue>
    </source>
</reference>
<dbReference type="Proteomes" id="UP001420932">
    <property type="component" value="Unassembled WGS sequence"/>
</dbReference>
<keyword evidence="2" id="KW-0812">Transmembrane</keyword>
<dbReference type="AlphaFoldDB" id="A0AAP0HQT1"/>
<name>A0AAP0HQT1_9MAGN</name>
<keyword evidence="4" id="KW-1185">Reference proteome</keyword>
<evidence type="ECO:0000256" key="1">
    <source>
        <dbReference type="SAM" id="MobiDB-lite"/>
    </source>
</evidence>
<protein>
    <submittedName>
        <fullName evidence="3">Uncharacterized protein</fullName>
    </submittedName>
</protein>
<proteinExistence type="predicted"/>
<organism evidence="3 4">
    <name type="scientific">Stephania yunnanensis</name>
    <dbReference type="NCBI Taxonomy" id="152371"/>
    <lineage>
        <taxon>Eukaryota</taxon>
        <taxon>Viridiplantae</taxon>
        <taxon>Streptophyta</taxon>
        <taxon>Embryophyta</taxon>
        <taxon>Tracheophyta</taxon>
        <taxon>Spermatophyta</taxon>
        <taxon>Magnoliopsida</taxon>
        <taxon>Ranunculales</taxon>
        <taxon>Menispermaceae</taxon>
        <taxon>Menispermoideae</taxon>
        <taxon>Cissampelideae</taxon>
        <taxon>Stephania</taxon>
    </lineage>
</organism>
<evidence type="ECO:0000256" key="2">
    <source>
        <dbReference type="SAM" id="Phobius"/>
    </source>
</evidence>
<feature type="transmembrane region" description="Helical" evidence="2">
    <location>
        <begin position="96"/>
        <end position="123"/>
    </location>
</feature>
<keyword evidence="2" id="KW-0472">Membrane</keyword>
<evidence type="ECO:0000313" key="4">
    <source>
        <dbReference type="Proteomes" id="UP001420932"/>
    </source>
</evidence>
<feature type="compositionally biased region" description="Basic residues" evidence="1">
    <location>
        <begin position="13"/>
        <end position="25"/>
    </location>
</feature>